<organism evidence="2 3">
    <name type="scientific">Streptococcus suis</name>
    <dbReference type="NCBI Taxonomy" id="1307"/>
    <lineage>
        <taxon>Bacteria</taxon>
        <taxon>Bacillati</taxon>
        <taxon>Bacillota</taxon>
        <taxon>Bacilli</taxon>
        <taxon>Lactobacillales</taxon>
        <taxon>Streptococcaceae</taxon>
        <taxon>Streptococcus</taxon>
    </lineage>
</organism>
<feature type="transmembrane region" description="Helical" evidence="1">
    <location>
        <begin position="304"/>
        <end position="326"/>
    </location>
</feature>
<feature type="transmembrane region" description="Helical" evidence="1">
    <location>
        <begin position="98"/>
        <end position="115"/>
    </location>
</feature>
<feature type="transmembrane region" description="Helical" evidence="1">
    <location>
        <begin position="372"/>
        <end position="389"/>
    </location>
</feature>
<dbReference type="RefSeq" id="WP_105242412.1">
    <property type="nucleotide sequence ID" value="NZ_JARQOJ010000005.1"/>
</dbReference>
<accession>A0A4T2HB95</accession>
<keyword evidence="1" id="KW-0472">Membrane</keyword>
<reference evidence="2 3" key="1">
    <citation type="submission" date="2019-04" db="EMBL/GenBank/DDBJ databases">
        <title>Genome analysis of Streptococcus suis strain WUSS425.</title>
        <authorList>
            <person name="Chen H."/>
            <person name="Gao X."/>
            <person name="Wu Z."/>
        </authorList>
    </citation>
    <scope>NUCLEOTIDE SEQUENCE [LARGE SCALE GENOMIC DNA]</scope>
    <source>
        <strain evidence="2 3">WUSS425</strain>
    </source>
</reference>
<sequence length="621" mass="70581">MFEFKDGLFTIRATGQEIKLSDLGSKLLLDVEWLNPLTGFDYIINMFFNGIIWFNHFLFELFVKAYNLLGKSGGSVDKVIIEVIDRNASLFNTIFDAVKWYALIIIFCYAAYIQLTRRGSGLKILMFTLLGMAFLQQAYAVPKEYNPQAYSLSGGVQVLKEEKAQPRTYVSKIYNGVSTSLDKIQNEVTKGLLAEQNNKVLEIYFEEAVWKPYRGMNADKKKEGGYNLTDEQLIALFGYRDDNKDYKILGKNIEEVVGTKDEPIVENIRTLGNKFSYILVMTVEVPLLGIILNGLALFSFFLKIGILLLVELLPFILVLAILPFFWRMLWNVTRTIGYALVLSSMLGMGATVLVLFNSILSDILQKLTGEDIVFALALRLVIYYLLWRFRSQLGRVFRGRSLAPAGRMLRNAGVNAKQTIQKGLGMVVKPALAGGLMTLGAGKIGANKLLSAYRRTADNRSVKRHMKQGDSLEVAKMKTEQGKEISVLRRKEPMKKLRGASNGLQALTYRLMANGYLKNSAGRQHYEGRQHSVLMRTQRDKIDTLDRKQRIKRLGGAIRHQQRIDEFKKRWKQPSQPLLEPSGPMFIDFRSKTESPKQIFKTVTDKTISPLRKERNEVIIT</sequence>
<gene>
    <name evidence="2" type="ORF">FAJ34_05865</name>
</gene>
<feature type="transmembrane region" description="Helical" evidence="1">
    <location>
        <begin position="277"/>
        <end position="298"/>
    </location>
</feature>
<evidence type="ECO:0000313" key="2">
    <source>
        <dbReference type="EMBL" id="TII07881.1"/>
    </source>
</evidence>
<feature type="transmembrane region" description="Helical" evidence="1">
    <location>
        <begin position="42"/>
        <end position="63"/>
    </location>
</feature>
<dbReference type="EMBL" id="SSXP01000006">
    <property type="protein sequence ID" value="TII07881.1"/>
    <property type="molecule type" value="Genomic_DNA"/>
</dbReference>
<name>A0A4T2HB95_STRSU</name>
<feature type="transmembrane region" description="Helical" evidence="1">
    <location>
        <begin position="121"/>
        <end position="141"/>
    </location>
</feature>
<protein>
    <recommendedName>
        <fullName evidence="4">Conjugal transfer protein</fullName>
    </recommendedName>
</protein>
<keyword evidence="1" id="KW-1133">Transmembrane helix</keyword>
<evidence type="ECO:0000256" key="1">
    <source>
        <dbReference type="SAM" id="Phobius"/>
    </source>
</evidence>
<dbReference type="AlphaFoldDB" id="A0A4T2HB95"/>
<keyword evidence="1" id="KW-0812">Transmembrane</keyword>
<dbReference type="Proteomes" id="UP000305768">
    <property type="component" value="Unassembled WGS sequence"/>
</dbReference>
<comment type="caution">
    <text evidence="2">The sequence shown here is derived from an EMBL/GenBank/DDBJ whole genome shotgun (WGS) entry which is preliminary data.</text>
</comment>
<evidence type="ECO:0000313" key="3">
    <source>
        <dbReference type="Proteomes" id="UP000305768"/>
    </source>
</evidence>
<feature type="transmembrane region" description="Helical" evidence="1">
    <location>
        <begin position="338"/>
        <end position="360"/>
    </location>
</feature>
<evidence type="ECO:0008006" key="4">
    <source>
        <dbReference type="Google" id="ProtNLM"/>
    </source>
</evidence>
<proteinExistence type="predicted"/>